<gene>
    <name evidence="1" type="ORF">M8818_004247</name>
</gene>
<organism evidence="1 2">
    <name type="scientific">Zalaria obscura</name>
    <dbReference type="NCBI Taxonomy" id="2024903"/>
    <lineage>
        <taxon>Eukaryota</taxon>
        <taxon>Fungi</taxon>
        <taxon>Dikarya</taxon>
        <taxon>Ascomycota</taxon>
        <taxon>Pezizomycotina</taxon>
        <taxon>Dothideomycetes</taxon>
        <taxon>Dothideomycetidae</taxon>
        <taxon>Dothideales</taxon>
        <taxon>Zalariaceae</taxon>
        <taxon>Zalaria</taxon>
    </lineage>
</organism>
<protein>
    <submittedName>
        <fullName evidence="1">Uncharacterized protein</fullName>
    </submittedName>
</protein>
<keyword evidence="2" id="KW-1185">Reference proteome</keyword>
<dbReference type="EMBL" id="JAMKPW020000021">
    <property type="protein sequence ID" value="KAK8207593.1"/>
    <property type="molecule type" value="Genomic_DNA"/>
</dbReference>
<proteinExistence type="predicted"/>
<evidence type="ECO:0000313" key="1">
    <source>
        <dbReference type="EMBL" id="KAK8207593.1"/>
    </source>
</evidence>
<comment type="caution">
    <text evidence="1">The sequence shown here is derived from an EMBL/GenBank/DDBJ whole genome shotgun (WGS) entry which is preliminary data.</text>
</comment>
<evidence type="ECO:0000313" key="2">
    <source>
        <dbReference type="Proteomes" id="UP001320706"/>
    </source>
</evidence>
<reference evidence="1" key="1">
    <citation type="submission" date="2024-02" db="EMBL/GenBank/DDBJ databases">
        <title>Metagenome Assembled Genome of Zalaria obscura JY119.</title>
        <authorList>
            <person name="Vighnesh L."/>
            <person name="Jagadeeshwari U."/>
            <person name="Venkata Ramana C."/>
            <person name="Sasikala C."/>
        </authorList>
    </citation>
    <scope>NUCLEOTIDE SEQUENCE</scope>
    <source>
        <strain evidence="1">JY119</strain>
    </source>
</reference>
<sequence length="234" mass="25692">MPDKDASTPRVFLIRHGETEWSQSGQYTGKSDIPLTANGEAQVASTASIAVGSGRLIDPAKLGKVWVSPRSRAQKTFEILFGEQVAELKGQGKLEITEELAEWDYGEYEGLLTKQIKEKRAEQGLDKEKPWDIWRDGCAPGGGESAQQVSDRIDGLIAKIRELQGPHMKDAVNVDVVLVAHGHLTRAFAKRWLGYPLDHNLNLMMEPGGVGILSYSHHNVEEPALLLGIGFPSQ</sequence>
<dbReference type="Proteomes" id="UP001320706">
    <property type="component" value="Unassembled WGS sequence"/>
</dbReference>
<accession>A0ACC3SD16</accession>
<name>A0ACC3SD16_9PEZI</name>